<keyword evidence="1" id="KW-0238">DNA-binding</keyword>
<evidence type="ECO:0000259" key="3">
    <source>
        <dbReference type="PROSITE" id="PS51253"/>
    </source>
</evidence>
<organism evidence="4 5">
    <name type="scientific">Aphanomyces astaci</name>
    <name type="common">Crayfish plague agent</name>
    <dbReference type="NCBI Taxonomy" id="112090"/>
    <lineage>
        <taxon>Eukaryota</taxon>
        <taxon>Sar</taxon>
        <taxon>Stramenopiles</taxon>
        <taxon>Oomycota</taxon>
        <taxon>Saprolegniomycetes</taxon>
        <taxon>Saprolegniales</taxon>
        <taxon>Verrucalvaceae</taxon>
        <taxon>Aphanomyces</taxon>
    </lineage>
</organism>
<evidence type="ECO:0000313" key="4">
    <source>
        <dbReference type="EMBL" id="RHY26481.1"/>
    </source>
</evidence>
<evidence type="ECO:0000256" key="1">
    <source>
        <dbReference type="ARBA" id="ARBA00023125"/>
    </source>
</evidence>
<dbReference type="InterPro" id="IPR050863">
    <property type="entry name" value="CenT-Element_Derived"/>
</dbReference>
<dbReference type="PANTHER" id="PTHR19303">
    <property type="entry name" value="TRANSPOSON"/>
    <property type="match status" value="1"/>
</dbReference>
<sequence length="502" mass="56777">MLATGPEPSASRAPSRGRPVSKYGPKKKPKQHKNRVVTYSERLAVIQYYDTCGMPATLDAFYGTLTATARESMRKRVYTWVAKREHILKLGSSQSTAEKRCWRPLGTGTTLTLEAEEQLLRWVLDMRKDGVPVTHAMLRIMALEAAIDLGLDDHEFLAGWHWADGFKRRHGLSLRCRTRVGQDTPQDGLDALESFSERVKALMREHCIDRVYNADQTGVNYEYLPTKTINTSGEKTVWVKCGGKTKDRVTAMLLGDSSGTKYPLFLVMKTGKSKVKAVVQENLTERQGFGKTLWKSVEPLQEQNGCQIFGNPTAWWNKDISLLFLQYHFAARPDRLTKKVLLLWDDFSAHFTDDVVAYAESINVILERIPPRYTWICQPADVAWNRPLKSQLRQKWLDLIRRQLRNAKQRGVPFKLQAPSRGTIVGWIADAWVDIPNSTIVNGFRKCRLVDGVLTDVDEIGGVVDEAVLGELMSTCAIEETLDPQHDISNSDVDDENVVQAQ</sequence>
<dbReference type="InterPro" id="IPR004875">
    <property type="entry name" value="DDE_SF_endonuclease_dom"/>
</dbReference>
<dbReference type="SUPFAM" id="SSF46689">
    <property type="entry name" value="Homeodomain-like"/>
    <property type="match status" value="1"/>
</dbReference>
<name>A0A397BX08_APHAT</name>
<gene>
    <name evidence="4" type="ORF">DYB25_012626</name>
</gene>
<dbReference type="GO" id="GO:0005634">
    <property type="term" value="C:nucleus"/>
    <property type="evidence" value="ECO:0007669"/>
    <property type="project" value="TreeGrafter"/>
</dbReference>
<accession>A0A397BX08</accession>
<dbReference type="PANTHER" id="PTHR19303:SF57">
    <property type="entry name" value="HTH CENPB-TYPE DOMAIN-CONTAINING PROTEIN"/>
    <property type="match status" value="1"/>
</dbReference>
<protein>
    <recommendedName>
        <fullName evidence="3">HTH CENPB-type domain-containing protein</fullName>
    </recommendedName>
</protein>
<feature type="compositionally biased region" description="Basic residues" evidence="2">
    <location>
        <begin position="24"/>
        <end position="34"/>
    </location>
</feature>
<evidence type="ECO:0000313" key="5">
    <source>
        <dbReference type="Proteomes" id="UP000266239"/>
    </source>
</evidence>
<dbReference type="EMBL" id="QUTA01002618">
    <property type="protein sequence ID" value="RHY26481.1"/>
    <property type="molecule type" value="Genomic_DNA"/>
</dbReference>
<feature type="region of interest" description="Disordered" evidence="2">
    <location>
        <begin position="1"/>
        <end position="34"/>
    </location>
</feature>
<proteinExistence type="predicted"/>
<reference evidence="4 5" key="1">
    <citation type="submission" date="2018-08" db="EMBL/GenBank/DDBJ databases">
        <title>Aphanomyces genome sequencing and annotation.</title>
        <authorList>
            <person name="Minardi D."/>
            <person name="Oidtmann B."/>
            <person name="Van Der Giezen M."/>
            <person name="Studholme D.J."/>
        </authorList>
    </citation>
    <scope>NUCLEOTIDE SEQUENCE [LARGE SCALE GENOMIC DNA]</scope>
    <source>
        <strain evidence="4 5">Yx</strain>
    </source>
</reference>
<dbReference type="InterPro" id="IPR006600">
    <property type="entry name" value="HTH_CenpB_DNA-bd_dom"/>
</dbReference>
<dbReference type="PROSITE" id="PS51253">
    <property type="entry name" value="HTH_CENPB"/>
    <property type="match status" value="1"/>
</dbReference>
<dbReference type="GO" id="GO:0003677">
    <property type="term" value="F:DNA binding"/>
    <property type="evidence" value="ECO:0007669"/>
    <property type="project" value="UniProtKB-KW"/>
</dbReference>
<comment type="caution">
    <text evidence="4">The sequence shown here is derived from an EMBL/GenBank/DDBJ whole genome shotgun (WGS) entry which is preliminary data.</text>
</comment>
<feature type="domain" description="HTH CENPB-type" evidence="3">
    <location>
        <begin position="103"/>
        <end position="176"/>
    </location>
</feature>
<dbReference type="AlphaFoldDB" id="A0A397BX08"/>
<dbReference type="Gene3D" id="1.10.10.60">
    <property type="entry name" value="Homeodomain-like"/>
    <property type="match status" value="1"/>
</dbReference>
<dbReference type="SMART" id="SM00674">
    <property type="entry name" value="CENPB"/>
    <property type="match status" value="1"/>
</dbReference>
<dbReference type="VEuPathDB" id="FungiDB:H257_16463"/>
<dbReference type="Pfam" id="PF03221">
    <property type="entry name" value="HTH_Tnp_Tc5"/>
    <property type="match status" value="1"/>
</dbReference>
<dbReference type="InterPro" id="IPR009057">
    <property type="entry name" value="Homeodomain-like_sf"/>
</dbReference>
<evidence type="ECO:0000256" key="2">
    <source>
        <dbReference type="SAM" id="MobiDB-lite"/>
    </source>
</evidence>
<dbReference type="Pfam" id="PF03184">
    <property type="entry name" value="DDE_1"/>
    <property type="match status" value="1"/>
</dbReference>
<dbReference type="Proteomes" id="UP000266239">
    <property type="component" value="Unassembled WGS sequence"/>
</dbReference>